<comment type="caution">
    <text evidence="1">The sequence shown here is derived from an EMBL/GenBank/DDBJ whole genome shotgun (WGS) entry which is preliminary data.</text>
</comment>
<proteinExistence type="predicted"/>
<keyword evidence="2" id="KW-1185">Reference proteome</keyword>
<sequence length="714" mass="84536">MLNANRYIGFRYLKGNSSLISSTRFYSTSLKSQINEHVNNNNDINDNNDSNDNRRRYNRGGFNKQILQLNEQLSQRLSQSKNLSESYQIFNDLILHFESKYNKSHMVNNGHSIFNNTRYLNTTLTRLFKQSLLQAEPQVDPYQLLNDYCLHHLARPNHFFTLMKQYLIEKRYQDVLSLWVKYLDSLPTFRIDQFLYIHKGIQTYTIIAYLSLNSTQFTPDLKYLLTFLNIQDIDIVDLYERIKLSNFITGTGDNANQFIWTNFDSLLKQYLHLHSKAFQKRIKDSINVSELESMYKIYERYVAGDDTKPNVDILIAFVKRFISLDSAPLAMRVFDTFKERMIDPQERLSLNNQLLYIVSRLGGGRNSTTKRQMIQAVWNTYFKMEYFQKPIPIESYCSLFESLTDAKEFKVLENIWDHELPASVKSDHTIKQCYLSCFLKDKKQEMTYENMVKRLKEESVVQYPKLIKAILLNIILDPKTKKEQYIEAWDKYKQAIENKIDSDFVAIDILSNYRYSINKDDFNFMQALNNDKHSQHKPLVIESFITMIPTIHPIRKMYHQLKRYENDPSIIRMFIDAEFKKNSGDVKVADSIVKDYIFNATSELRDYTQLNLEEKLKIKLILDCIITNCSRNNAKEDIDMILKYIIIANQWSITLQNSTIYQVIRRLKKLKVTKLPATTQQNVRDFLKLITSKKIRFKLNDEDMKRFKQMGLLQ</sequence>
<dbReference type="Proteomes" id="UP001306508">
    <property type="component" value="Unassembled WGS sequence"/>
</dbReference>
<protein>
    <submittedName>
        <fullName evidence="1">Uncharacterized protein</fullName>
    </submittedName>
</protein>
<evidence type="ECO:0000313" key="2">
    <source>
        <dbReference type="Proteomes" id="UP001306508"/>
    </source>
</evidence>
<gene>
    <name evidence="1" type="ORF">RI543_000493</name>
</gene>
<organism evidence="1 2">
    <name type="scientific">Arxiozyma heterogenica</name>
    <dbReference type="NCBI Taxonomy" id="278026"/>
    <lineage>
        <taxon>Eukaryota</taxon>
        <taxon>Fungi</taxon>
        <taxon>Dikarya</taxon>
        <taxon>Ascomycota</taxon>
        <taxon>Saccharomycotina</taxon>
        <taxon>Saccharomycetes</taxon>
        <taxon>Saccharomycetales</taxon>
        <taxon>Saccharomycetaceae</taxon>
        <taxon>Arxiozyma</taxon>
    </lineage>
</organism>
<evidence type="ECO:0000313" key="1">
    <source>
        <dbReference type="EMBL" id="KAK5782007.1"/>
    </source>
</evidence>
<reference evidence="2" key="1">
    <citation type="submission" date="2023-07" db="EMBL/GenBank/DDBJ databases">
        <title>A draft genome of Kazachstania heterogenica Y-27499.</title>
        <authorList>
            <person name="Donic C."/>
            <person name="Kralova J.S."/>
            <person name="Fidel L."/>
            <person name="Ben-Dor S."/>
            <person name="Jung S."/>
        </authorList>
    </citation>
    <scope>NUCLEOTIDE SEQUENCE [LARGE SCALE GENOMIC DNA]</scope>
    <source>
        <strain evidence="2">Y27499</strain>
    </source>
</reference>
<accession>A0AAN7WQT0</accession>
<dbReference type="EMBL" id="JAWIZZ010000022">
    <property type="protein sequence ID" value="KAK5782007.1"/>
    <property type="molecule type" value="Genomic_DNA"/>
</dbReference>
<dbReference type="AlphaFoldDB" id="A0AAN7WQT0"/>
<name>A0AAN7WQT0_9SACH</name>